<dbReference type="PANTHER" id="PTHR31779">
    <property type="entry name" value="2-NITROPROPANE DIOXYGENASE FAMILY, PUTATIVE (AFU_ORTHOLOGUE AFUA_2G17430)-RELATED"/>
    <property type="match status" value="1"/>
</dbReference>
<evidence type="ECO:0000259" key="7">
    <source>
        <dbReference type="Pfam" id="PF04082"/>
    </source>
</evidence>
<keyword evidence="5" id="KW-0804">Transcription</keyword>
<reference evidence="8 9" key="1">
    <citation type="journal article" date="2018" name="IMA Fungus">
        <title>IMA Genome-F 9: Draft genome sequence of Annulohypoxylon stygium, Aspergillus mulundensis, Berkeleyomyces basicola (syn. Thielaviopsis basicola), Ceratocystis smalleyi, two Cercospora beticola strains, Coleophoma cylindrospora, Fusarium fracticaudum, Phialophora cf. hyalina, and Morchella septimelata.</title>
        <authorList>
            <person name="Wingfield B.D."/>
            <person name="Bills G.F."/>
            <person name="Dong Y."/>
            <person name="Huang W."/>
            <person name="Nel W.J."/>
            <person name="Swalarsk-Parry B.S."/>
            <person name="Vaghefi N."/>
            <person name="Wilken P.M."/>
            <person name="An Z."/>
            <person name="de Beer Z.W."/>
            <person name="De Vos L."/>
            <person name="Chen L."/>
            <person name="Duong T.A."/>
            <person name="Gao Y."/>
            <person name="Hammerbacher A."/>
            <person name="Kikkert J.R."/>
            <person name="Li Y."/>
            <person name="Li H."/>
            <person name="Li K."/>
            <person name="Li Q."/>
            <person name="Liu X."/>
            <person name="Ma X."/>
            <person name="Naidoo K."/>
            <person name="Pethybridge S.J."/>
            <person name="Sun J."/>
            <person name="Steenkamp E.T."/>
            <person name="van der Nest M.A."/>
            <person name="van Wyk S."/>
            <person name="Wingfield M.J."/>
            <person name="Xiong C."/>
            <person name="Yue Q."/>
            <person name="Zhang X."/>
        </authorList>
    </citation>
    <scope>NUCLEOTIDE SEQUENCE [LARGE SCALE GENOMIC DNA]</scope>
    <source>
        <strain evidence="8 9">DSM 5745</strain>
    </source>
</reference>
<evidence type="ECO:0000256" key="6">
    <source>
        <dbReference type="ARBA" id="ARBA00023242"/>
    </source>
</evidence>
<gene>
    <name evidence="8" type="ORF">DSM5745_06514</name>
</gene>
<keyword evidence="4" id="KW-0238">DNA-binding</keyword>
<dbReference type="Pfam" id="PF04082">
    <property type="entry name" value="Fungal_trans"/>
    <property type="match status" value="1"/>
</dbReference>
<proteinExistence type="predicted"/>
<dbReference type="PANTHER" id="PTHR31779:SF5">
    <property type="entry name" value="ZN(II)2CYS6 TRANSCRIPTION FACTOR (EUROFUNG)"/>
    <property type="match status" value="1"/>
</dbReference>
<dbReference type="GO" id="GO:0003677">
    <property type="term" value="F:DNA binding"/>
    <property type="evidence" value="ECO:0007669"/>
    <property type="project" value="UniProtKB-KW"/>
</dbReference>
<dbReference type="InterPro" id="IPR007219">
    <property type="entry name" value="XnlR_reg_dom"/>
</dbReference>
<keyword evidence="9" id="KW-1185">Reference proteome</keyword>
<evidence type="ECO:0000256" key="1">
    <source>
        <dbReference type="ARBA" id="ARBA00022723"/>
    </source>
</evidence>
<name>A0A3D8RR12_9EURO</name>
<dbReference type="GO" id="GO:0008270">
    <property type="term" value="F:zinc ion binding"/>
    <property type="evidence" value="ECO:0007669"/>
    <property type="project" value="InterPro"/>
</dbReference>
<dbReference type="GeneID" id="38116884"/>
<organism evidence="8 9">
    <name type="scientific">Aspergillus mulundensis</name>
    <dbReference type="NCBI Taxonomy" id="1810919"/>
    <lineage>
        <taxon>Eukaryota</taxon>
        <taxon>Fungi</taxon>
        <taxon>Dikarya</taxon>
        <taxon>Ascomycota</taxon>
        <taxon>Pezizomycotina</taxon>
        <taxon>Eurotiomycetes</taxon>
        <taxon>Eurotiomycetidae</taxon>
        <taxon>Eurotiales</taxon>
        <taxon>Aspergillaceae</taxon>
        <taxon>Aspergillus</taxon>
        <taxon>Aspergillus subgen. Nidulantes</taxon>
    </lineage>
</organism>
<dbReference type="GO" id="GO:0003700">
    <property type="term" value="F:DNA-binding transcription factor activity"/>
    <property type="evidence" value="ECO:0007669"/>
    <property type="project" value="TreeGrafter"/>
</dbReference>
<evidence type="ECO:0000313" key="9">
    <source>
        <dbReference type="Proteomes" id="UP000256690"/>
    </source>
</evidence>
<keyword evidence="6" id="KW-0539">Nucleus</keyword>
<evidence type="ECO:0000256" key="2">
    <source>
        <dbReference type="ARBA" id="ARBA00022833"/>
    </source>
</evidence>
<protein>
    <recommendedName>
        <fullName evidence="7">Xylanolytic transcriptional activator regulatory domain-containing protein</fullName>
    </recommendedName>
</protein>
<dbReference type="GO" id="GO:0006351">
    <property type="term" value="P:DNA-templated transcription"/>
    <property type="evidence" value="ECO:0007669"/>
    <property type="project" value="InterPro"/>
</dbReference>
<evidence type="ECO:0000256" key="4">
    <source>
        <dbReference type="ARBA" id="ARBA00023125"/>
    </source>
</evidence>
<dbReference type="EMBL" id="PVWQ01000007">
    <property type="protein sequence ID" value="RDW76522.1"/>
    <property type="molecule type" value="Genomic_DNA"/>
</dbReference>
<dbReference type="AlphaFoldDB" id="A0A3D8RR12"/>
<evidence type="ECO:0000313" key="8">
    <source>
        <dbReference type="EMBL" id="RDW76522.1"/>
    </source>
</evidence>
<evidence type="ECO:0000256" key="3">
    <source>
        <dbReference type="ARBA" id="ARBA00023015"/>
    </source>
</evidence>
<keyword evidence="3" id="KW-0805">Transcription regulation</keyword>
<accession>A0A3D8RR12</accession>
<evidence type="ECO:0000256" key="5">
    <source>
        <dbReference type="ARBA" id="ARBA00023163"/>
    </source>
</evidence>
<sequence length="442" mass="49309">MHGLWNRHAQRKPVPPAGSGNPAIFVQRLGLDIDVGDGYPGLHSYAWNLGLDQDTIFLSDLSGVTEILSLEQMSHFAAVSFTEIAPVYDFLDRPSVENAIKQRWAECKAVPYDPVDSLILGVAALGCLLDRDGTSPFDTARDLERRLVYSARVALEYSSQLPHPSISHVIAWLLRVIYLRLTSSPHATWMASCTLMHMIETTKLHFDAETSSPLARPPGRVDCTPEQRRKIYHTAQLFNTWISLDCGKSQVELHGASTKIPTVGEGGWTGAQVGLYQLSIFLAPQYPREFTELETALVQLSHLDPSHPMLKLLQCNIALCIFRRATALGRTLSDSSLQTIVSLMRGSLAAATELAARSLPWWHVLNIPFQIVCVVLAMEQRDAAEVVILGEALETVRLVATRYRTHMAEEAYAVAVGLVRRRRERQLEFVRVLDQTLEGHER</sequence>
<dbReference type="InterPro" id="IPR052478">
    <property type="entry name" value="Metabolite_Synth_Reg"/>
</dbReference>
<keyword evidence="1" id="KW-0479">Metal-binding</keyword>
<dbReference type="Proteomes" id="UP000256690">
    <property type="component" value="Unassembled WGS sequence"/>
</dbReference>
<comment type="caution">
    <text evidence="8">The sequence shown here is derived from an EMBL/GenBank/DDBJ whole genome shotgun (WGS) entry which is preliminary data.</text>
</comment>
<keyword evidence="2" id="KW-0862">Zinc</keyword>
<feature type="domain" description="Xylanolytic transcriptional activator regulatory" evidence="7">
    <location>
        <begin position="81"/>
        <end position="256"/>
    </location>
</feature>
<dbReference type="GO" id="GO:0009410">
    <property type="term" value="P:response to xenobiotic stimulus"/>
    <property type="evidence" value="ECO:0007669"/>
    <property type="project" value="TreeGrafter"/>
</dbReference>
<dbReference type="RefSeq" id="XP_026602834.1">
    <property type="nucleotide sequence ID" value="XM_026748530.1"/>
</dbReference>
<dbReference type="OrthoDB" id="4064873at2759"/>
<dbReference type="STRING" id="1810919.A0A3D8RR12"/>
<dbReference type="CDD" id="cd12148">
    <property type="entry name" value="fungal_TF_MHR"/>
    <property type="match status" value="1"/>
</dbReference>